<keyword evidence="6" id="KW-0282">Flagellum</keyword>
<dbReference type="EMBL" id="FNFX01000001">
    <property type="protein sequence ID" value="SDK12923.1"/>
    <property type="molecule type" value="Genomic_DNA"/>
</dbReference>
<evidence type="ECO:0000256" key="1">
    <source>
        <dbReference type="ARBA" id="ARBA00005709"/>
    </source>
</evidence>
<evidence type="ECO:0000256" key="2">
    <source>
        <dbReference type="ARBA" id="ARBA00023143"/>
    </source>
</evidence>
<dbReference type="Pfam" id="PF00669">
    <property type="entry name" value="Flagellin_N"/>
    <property type="match status" value="1"/>
</dbReference>
<feature type="domain" description="Flagellin C-terminal" evidence="5">
    <location>
        <begin position="180"/>
        <end position="265"/>
    </location>
</feature>
<dbReference type="OrthoDB" id="9796789at2"/>
<dbReference type="GO" id="GO:0005198">
    <property type="term" value="F:structural molecule activity"/>
    <property type="evidence" value="ECO:0007669"/>
    <property type="project" value="UniProtKB-UniRule"/>
</dbReference>
<accession>A0A1G8ZDB0</accession>
<dbReference type="RefSeq" id="WP_091468577.1">
    <property type="nucleotide sequence ID" value="NZ_FNFX01000001.1"/>
</dbReference>
<name>A0A1G8ZDB0_9PROT</name>
<organism evidence="6 7">
    <name type="scientific">Methylophilus rhizosphaerae</name>
    <dbReference type="NCBI Taxonomy" id="492660"/>
    <lineage>
        <taxon>Bacteria</taxon>
        <taxon>Pseudomonadati</taxon>
        <taxon>Pseudomonadota</taxon>
        <taxon>Betaproteobacteria</taxon>
        <taxon>Nitrosomonadales</taxon>
        <taxon>Methylophilaceae</taxon>
        <taxon>Methylophilus</taxon>
    </lineage>
</organism>
<comment type="subcellular location">
    <subcellularLocation>
        <location evidence="3">Secreted</location>
    </subcellularLocation>
    <subcellularLocation>
        <location evidence="3">Bacterial flagellum</location>
    </subcellularLocation>
</comment>
<keyword evidence="2 3" id="KW-0975">Bacterial flagellum</keyword>
<keyword evidence="6" id="KW-0969">Cilium</keyword>
<dbReference type="GO" id="GO:0009288">
    <property type="term" value="C:bacterial-type flagellum"/>
    <property type="evidence" value="ECO:0007669"/>
    <property type="project" value="UniProtKB-SubCell"/>
</dbReference>
<dbReference type="Gene3D" id="6.10.280.190">
    <property type="match status" value="1"/>
</dbReference>
<evidence type="ECO:0000259" key="4">
    <source>
        <dbReference type="Pfam" id="PF00669"/>
    </source>
</evidence>
<dbReference type="Proteomes" id="UP000198629">
    <property type="component" value="Unassembled WGS sequence"/>
</dbReference>
<dbReference type="PANTHER" id="PTHR42792">
    <property type="entry name" value="FLAGELLIN"/>
    <property type="match status" value="1"/>
</dbReference>
<dbReference type="STRING" id="492660.SAMN05192566_0230"/>
<dbReference type="Pfam" id="PF00700">
    <property type="entry name" value="Flagellin_C"/>
    <property type="match status" value="1"/>
</dbReference>
<keyword evidence="6" id="KW-0966">Cell projection</keyword>
<comment type="similarity">
    <text evidence="1 3">Belongs to the bacterial flagellin family.</text>
</comment>
<gene>
    <name evidence="6" type="ORF">SAMN05192566_0230</name>
</gene>
<proteinExistence type="inferred from homology"/>
<protein>
    <recommendedName>
        <fullName evidence="3">Flagellin</fullName>
    </recommendedName>
</protein>
<dbReference type="PRINTS" id="PR00207">
    <property type="entry name" value="FLAGELLIN"/>
</dbReference>
<evidence type="ECO:0000259" key="5">
    <source>
        <dbReference type="Pfam" id="PF00700"/>
    </source>
</evidence>
<evidence type="ECO:0000256" key="3">
    <source>
        <dbReference type="RuleBase" id="RU362073"/>
    </source>
</evidence>
<evidence type="ECO:0000313" key="6">
    <source>
        <dbReference type="EMBL" id="SDK12923.1"/>
    </source>
</evidence>
<dbReference type="GO" id="GO:0005576">
    <property type="term" value="C:extracellular region"/>
    <property type="evidence" value="ECO:0007669"/>
    <property type="project" value="UniProtKB-SubCell"/>
</dbReference>
<dbReference type="InterPro" id="IPR046358">
    <property type="entry name" value="Flagellin_C"/>
</dbReference>
<dbReference type="AlphaFoldDB" id="A0A1G8ZDB0"/>
<dbReference type="Gene3D" id="1.20.1330.10">
    <property type="entry name" value="f41 fragment of flagellin, N-terminal domain"/>
    <property type="match status" value="1"/>
</dbReference>
<comment type="function">
    <text evidence="3">Flagellin is the subunit protein which polymerizes to form the filaments of bacterial flagella.</text>
</comment>
<dbReference type="PANTHER" id="PTHR42792:SF2">
    <property type="entry name" value="FLAGELLIN"/>
    <property type="match status" value="1"/>
</dbReference>
<keyword evidence="7" id="KW-1185">Reference proteome</keyword>
<dbReference type="SUPFAM" id="SSF64518">
    <property type="entry name" value="Phase 1 flagellin"/>
    <property type="match status" value="1"/>
</dbReference>
<sequence length="266" mass="27377">MAAVINTNIASLNAQRNLTTSQSSLNTSIQRLSSGLRINNSKDDAAGLAIATSLDSQIRGMGVAIRNSNDAISFLQTAEGGLAKGTDALQRMRELAVQAANGSYGSGDRANLDAEFSQLNQELTRLSTATKFNGSATFGSSTTSFQVGADAADTIDVSSVAAAGTISGGIASASAASAALSAIDEALKAVNTSRAQLGAYQNRFESVISSLQISSENMSAAKSRIMDADFAAETANMTRAQILQQAGTAMLAQANQTPNQVLTLLR</sequence>
<feature type="domain" description="Flagellin N-terminal" evidence="4">
    <location>
        <begin position="5"/>
        <end position="139"/>
    </location>
</feature>
<dbReference type="InterPro" id="IPR001029">
    <property type="entry name" value="Flagellin_N"/>
</dbReference>
<evidence type="ECO:0000313" key="7">
    <source>
        <dbReference type="Proteomes" id="UP000198629"/>
    </source>
</evidence>
<reference evidence="7" key="1">
    <citation type="submission" date="2016-10" db="EMBL/GenBank/DDBJ databases">
        <authorList>
            <person name="Varghese N."/>
            <person name="Submissions S."/>
        </authorList>
    </citation>
    <scope>NUCLEOTIDE SEQUENCE [LARGE SCALE GENOMIC DNA]</scope>
    <source>
        <strain evidence="7">CBMB127</strain>
    </source>
</reference>
<keyword evidence="3" id="KW-0964">Secreted</keyword>
<dbReference type="Gene3D" id="1.20.120.340">
    <property type="entry name" value="Flagellar protein FliS"/>
    <property type="match status" value="1"/>
</dbReference>
<dbReference type="InterPro" id="IPR001492">
    <property type="entry name" value="Flagellin"/>
</dbReference>